<sequence>MRNYYEILEVSRTASQETIKRMYKYLAQKYHPDVNKSEDAEEYFKWVVTAYEVLGDVDSRSQYDAELYWEEQNQSRQEHSFSQADDRKESNADYFTNTSNRYTDYQQVSPSKSQMKRWLHILAIPAYITFYILQAIRLFIKFVIIYTVMKAVGILVVCITSVVFEFMFSNKELSDQLLNWVESHFFFHWKIEGCILILLAMILSCVRMIKKPPQFDQ</sequence>
<feature type="domain" description="J" evidence="5">
    <location>
        <begin position="3"/>
        <end position="67"/>
    </location>
</feature>
<name>A0AB36JRR7_9STRE</name>
<dbReference type="PANTHER" id="PTHR44360">
    <property type="entry name" value="DNAJ HOMOLOG SUBFAMILY B MEMBER 9"/>
    <property type="match status" value="1"/>
</dbReference>
<dbReference type="PROSITE" id="PS50076">
    <property type="entry name" value="DNAJ_2"/>
    <property type="match status" value="1"/>
</dbReference>
<dbReference type="InterPro" id="IPR036869">
    <property type="entry name" value="J_dom_sf"/>
</dbReference>
<feature type="transmembrane region" description="Helical" evidence="4">
    <location>
        <begin position="118"/>
        <end position="136"/>
    </location>
</feature>
<gene>
    <name evidence="7" type="ORF">BVE84_03875</name>
    <name evidence="6" type="ORF">BVE86_03050</name>
</gene>
<keyword evidence="3" id="KW-0143">Chaperone</keyword>
<keyword evidence="4" id="KW-1133">Transmembrane helix</keyword>
<evidence type="ECO:0000313" key="9">
    <source>
        <dbReference type="Proteomes" id="UP000188946"/>
    </source>
</evidence>
<dbReference type="GO" id="GO:0051787">
    <property type="term" value="F:misfolded protein binding"/>
    <property type="evidence" value="ECO:0007669"/>
    <property type="project" value="TreeGrafter"/>
</dbReference>
<evidence type="ECO:0000256" key="3">
    <source>
        <dbReference type="ARBA" id="ARBA00023186"/>
    </source>
</evidence>
<accession>A0AB36JRR7</accession>
<evidence type="ECO:0000256" key="1">
    <source>
        <dbReference type="ARBA" id="ARBA00022705"/>
    </source>
</evidence>
<dbReference type="SUPFAM" id="SSF46565">
    <property type="entry name" value="Chaperone J-domain"/>
    <property type="match status" value="1"/>
</dbReference>
<keyword evidence="4" id="KW-0812">Transmembrane</keyword>
<proteinExistence type="predicted"/>
<keyword evidence="9" id="KW-1185">Reference proteome</keyword>
<dbReference type="PRINTS" id="PR00625">
    <property type="entry name" value="JDOMAIN"/>
</dbReference>
<dbReference type="PANTHER" id="PTHR44360:SF1">
    <property type="entry name" value="DNAJ HOMOLOG SUBFAMILY B MEMBER 9"/>
    <property type="match status" value="1"/>
</dbReference>
<dbReference type="InterPro" id="IPR001623">
    <property type="entry name" value="DnaJ_domain"/>
</dbReference>
<dbReference type="EMBL" id="MSPT01000005">
    <property type="protein sequence ID" value="ONK28343.1"/>
    <property type="molecule type" value="Genomic_DNA"/>
</dbReference>
<dbReference type="PROSITE" id="PS00636">
    <property type="entry name" value="DNAJ_1"/>
    <property type="match status" value="1"/>
</dbReference>
<dbReference type="GO" id="GO:0006260">
    <property type="term" value="P:DNA replication"/>
    <property type="evidence" value="ECO:0007669"/>
    <property type="project" value="UniProtKB-KW"/>
</dbReference>
<evidence type="ECO:0000259" key="5">
    <source>
        <dbReference type="PROSITE" id="PS50076"/>
    </source>
</evidence>
<dbReference type="RefSeq" id="WP_076995774.1">
    <property type="nucleotide sequence ID" value="NZ_MSPR01000005.1"/>
</dbReference>
<dbReference type="Proteomes" id="UP000188600">
    <property type="component" value="Unassembled WGS sequence"/>
</dbReference>
<dbReference type="SMART" id="SM00271">
    <property type="entry name" value="DnaJ"/>
    <property type="match status" value="1"/>
</dbReference>
<evidence type="ECO:0000313" key="6">
    <source>
        <dbReference type="EMBL" id="ONK28343.1"/>
    </source>
</evidence>
<dbReference type="Pfam" id="PF00226">
    <property type="entry name" value="DnaJ"/>
    <property type="match status" value="1"/>
</dbReference>
<dbReference type="CDD" id="cd06257">
    <property type="entry name" value="DnaJ"/>
    <property type="match status" value="1"/>
</dbReference>
<evidence type="ECO:0000313" key="8">
    <source>
        <dbReference type="Proteomes" id="UP000188600"/>
    </source>
</evidence>
<feature type="transmembrane region" description="Helical" evidence="4">
    <location>
        <begin position="143"/>
        <end position="167"/>
    </location>
</feature>
<dbReference type="EMBL" id="MSPR01000005">
    <property type="protein sequence ID" value="ONK30206.1"/>
    <property type="molecule type" value="Genomic_DNA"/>
</dbReference>
<comment type="caution">
    <text evidence="6">The sequence shown here is derived from an EMBL/GenBank/DDBJ whole genome shotgun (WGS) entry which is preliminary data.</text>
</comment>
<reference evidence="8 9" key="1">
    <citation type="submission" date="2016-12" db="EMBL/GenBank/DDBJ databases">
        <authorList>
            <person name="Gulvik C.A."/>
        </authorList>
    </citation>
    <scope>NUCLEOTIDE SEQUENCE [LARGE SCALE GENOMIC DNA]</scope>
    <source>
        <strain evidence="7 9">12-5202</strain>
        <strain evidence="6 8">12-5291</strain>
    </source>
</reference>
<keyword evidence="1" id="KW-0235">DNA replication</keyword>
<protein>
    <recommendedName>
        <fullName evidence="5">J domain-containing protein</fullName>
    </recommendedName>
</protein>
<dbReference type="AlphaFoldDB" id="A0AB36JRR7"/>
<organism evidence="6 8">
    <name type="scientific">Streptococcus azizii</name>
    <dbReference type="NCBI Taxonomy" id="1579424"/>
    <lineage>
        <taxon>Bacteria</taxon>
        <taxon>Bacillati</taxon>
        <taxon>Bacillota</taxon>
        <taxon>Bacilli</taxon>
        <taxon>Lactobacillales</taxon>
        <taxon>Streptococcaceae</taxon>
        <taxon>Streptococcus</taxon>
    </lineage>
</organism>
<dbReference type="InterPro" id="IPR018253">
    <property type="entry name" value="DnaJ_domain_CS"/>
</dbReference>
<evidence type="ECO:0000256" key="2">
    <source>
        <dbReference type="ARBA" id="ARBA00023016"/>
    </source>
</evidence>
<dbReference type="GO" id="GO:0036503">
    <property type="term" value="P:ERAD pathway"/>
    <property type="evidence" value="ECO:0007669"/>
    <property type="project" value="TreeGrafter"/>
</dbReference>
<dbReference type="InterPro" id="IPR051948">
    <property type="entry name" value="Hsp70_co-chaperone_J-domain"/>
</dbReference>
<evidence type="ECO:0000256" key="4">
    <source>
        <dbReference type="SAM" id="Phobius"/>
    </source>
</evidence>
<evidence type="ECO:0000313" key="7">
    <source>
        <dbReference type="EMBL" id="ONK30206.1"/>
    </source>
</evidence>
<dbReference type="Gene3D" id="1.10.287.110">
    <property type="entry name" value="DnaJ domain"/>
    <property type="match status" value="1"/>
</dbReference>
<keyword evidence="2" id="KW-0346">Stress response</keyword>
<feature type="transmembrane region" description="Helical" evidence="4">
    <location>
        <begin position="187"/>
        <end position="209"/>
    </location>
</feature>
<dbReference type="GO" id="GO:0051087">
    <property type="term" value="F:protein-folding chaperone binding"/>
    <property type="evidence" value="ECO:0007669"/>
    <property type="project" value="TreeGrafter"/>
</dbReference>
<keyword evidence="4" id="KW-0472">Membrane</keyword>
<dbReference type="Proteomes" id="UP000188946">
    <property type="component" value="Unassembled WGS sequence"/>
</dbReference>